<dbReference type="Proteomes" id="UP000198356">
    <property type="component" value="Unassembled WGS sequence"/>
</dbReference>
<gene>
    <name evidence="4" type="ORF">SAMN05421770_11124</name>
</gene>
<evidence type="ECO:0000259" key="3">
    <source>
        <dbReference type="Pfam" id="PF13778"/>
    </source>
</evidence>
<dbReference type="EMBL" id="FZOU01000011">
    <property type="protein sequence ID" value="SNT39521.1"/>
    <property type="molecule type" value="Genomic_DNA"/>
</dbReference>
<feature type="domain" description="DUF4174" evidence="3">
    <location>
        <begin position="40"/>
        <end position="161"/>
    </location>
</feature>
<protein>
    <recommendedName>
        <fullName evidence="3">DUF4174 domain-containing protein</fullName>
    </recommendedName>
</protein>
<proteinExistence type="predicted"/>
<dbReference type="RefSeq" id="WP_089410197.1">
    <property type="nucleotide sequence ID" value="NZ_FZOU01000011.1"/>
</dbReference>
<evidence type="ECO:0000313" key="5">
    <source>
        <dbReference type="Proteomes" id="UP000198356"/>
    </source>
</evidence>
<feature type="signal peptide" evidence="2">
    <location>
        <begin position="1"/>
        <end position="27"/>
    </location>
</feature>
<dbReference type="AlphaFoldDB" id="A0A239MA55"/>
<name>A0A239MA55_9BACT</name>
<sequence>MRPSNPFPRLLLAVALTLPVAARPMPAQTTGVDSSKPFTLDSMKSYYRPILVFAPSATPDFIQQLKLLEGHGSEVTERDVVILPLPAKGGFFTGTHFNKAEAGHMTASEAAHAREQFHIEPTGLTVLLLGKDGEEKFRSQTPVTWDRLRELIDSMPMRQEEDKDRSKK</sequence>
<reference evidence="4 5" key="1">
    <citation type="submission" date="2017-06" db="EMBL/GenBank/DDBJ databases">
        <authorList>
            <person name="Kim H.J."/>
            <person name="Triplett B.A."/>
        </authorList>
    </citation>
    <scope>NUCLEOTIDE SEQUENCE [LARGE SCALE GENOMIC DNA]</scope>
    <source>
        <strain evidence="4 5">DSM 18704</strain>
    </source>
</reference>
<dbReference type="OrthoDB" id="7362103at2"/>
<dbReference type="InterPro" id="IPR025232">
    <property type="entry name" value="DUF4174"/>
</dbReference>
<organism evidence="4 5">
    <name type="scientific">Granulicella rosea</name>
    <dbReference type="NCBI Taxonomy" id="474952"/>
    <lineage>
        <taxon>Bacteria</taxon>
        <taxon>Pseudomonadati</taxon>
        <taxon>Acidobacteriota</taxon>
        <taxon>Terriglobia</taxon>
        <taxon>Terriglobales</taxon>
        <taxon>Acidobacteriaceae</taxon>
        <taxon>Granulicella</taxon>
    </lineage>
</organism>
<dbReference type="Pfam" id="PF13778">
    <property type="entry name" value="DUF4174"/>
    <property type="match status" value="1"/>
</dbReference>
<feature type="chain" id="PRO_5013099765" description="DUF4174 domain-containing protein" evidence="2">
    <location>
        <begin position="28"/>
        <end position="168"/>
    </location>
</feature>
<evidence type="ECO:0000313" key="4">
    <source>
        <dbReference type="EMBL" id="SNT39521.1"/>
    </source>
</evidence>
<keyword evidence="5" id="KW-1185">Reference proteome</keyword>
<keyword evidence="1 2" id="KW-0732">Signal</keyword>
<evidence type="ECO:0000256" key="1">
    <source>
        <dbReference type="ARBA" id="ARBA00022729"/>
    </source>
</evidence>
<evidence type="ECO:0000256" key="2">
    <source>
        <dbReference type="SAM" id="SignalP"/>
    </source>
</evidence>
<accession>A0A239MA55</accession>